<feature type="non-terminal residue" evidence="12">
    <location>
        <position position="1"/>
    </location>
</feature>
<keyword evidence="8" id="KW-0175">Coiled coil</keyword>
<feature type="region of interest" description="Disordered" evidence="10">
    <location>
        <begin position="475"/>
        <end position="542"/>
    </location>
</feature>
<evidence type="ECO:0000256" key="1">
    <source>
        <dbReference type="ARBA" id="ARBA00004286"/>
    </source>
</evidence>
<dbReference type="InterPro" id="IPR049431">
    <property type="entry name" value="UVSSA_C"/>
</dbReference>
<dbReference type="GO" id="GO:0000993">
    <property type="term" value="F:RNA polymerase II complex binding"/>
    <property type="evidence" value="ECO:0007669"/>
    <property type="project" value="TreeGrafter"/>
</dbReference>
<feature type="compositionally biased region" description="Basic residues" evidence="10">
    <location>
        <begin position="518"/>
        <end position="527"/>
    </location>
</feature>
<dbReference type="EMBL" id="BTSY01000001">
    <property type="protein sequence ID" value="GMT10706.1"/>
    <property type="molecule type" value="Genomic_DNA"/>
</dbReference>
<dbReference type="InterPro" id="IPR049408">
    <property type="entry name" value="UVSSA_N_a-solenoid_rpt"/>
</dbReference>
<gene>
    <name evidence="12" type="ORF">PFISCL1PPCAC_2003</name>
</gene>
<dbReference type="PANTHER" id="PTHR28670">
    <property type="entry name" value="UV-STIMULATED SCAFFOLD PROTEIN A"/>
    <property type="match status" value="1"/>
</dbReference>
<keyword evidence="5" id="KW-0227">DNA damage</keyword>
<evidence type="ECO:0000313" key="13">
    <source>
        <dbReference type="Proteomes" id="UP001432322"/>
    </source>
</evidence>
<comment type="caution">
    <text evidence="12">The sequence shown here is derived from an EMBL/GenBank/DDBJ whole genome shotgun (WGS) entry which is preliminary data.</text>
</comment>
<sequence>FFRLSGVSEYWNCMEKSGNTINEKRKTLHRNISKVVKEIEDSDGELVTDSSLFSSLKDRVKCDAEDSRNCVEILLEFLKFNSSHTRRCTLPLLDFFYMKSPRFRDHVNNFLYEIIVNAAEIEPLKHPLPPPKKDGVELKISCIKTFQKWDEKFGKDNVRLQLAVKTLRDSQTLDYDRVSGETAVERDVRDERLRREEEYSRTRMAEVSREFDLHHREIERNVAEANQLLLILVPSFIDEDRPSTSQATDPQIHGYGKGDSFTVRISNPIPMIVADDTNIDVIGSSLDVLKQLSAHKKKVDAWVKISTRHCKDSSINQYIELRNLVNREIEKLIELNLRLPIDNPSDGEDEDEFIDVPDLPETMEYEEDDLPSTSQQSPKSSVKKVDFGLDLQYWGQKKPIVQVPMNNADCHRFWRPPDESEERNDRVEAYETRVFTYIGEEQRGEKKCGARLKNGQLCVRMDVVRCPIHGKIVDRDSEGFPMEEQPEEQSKMEKEEEEDDEYMEDLEAQIGRSLRGKETKKGKKRKDKERSDRSGRAVRERLEAKLLNPRTIKRVSAVLDEMRMARIQKKFGDQHAHRHL</sequence>
<dbReference type="Proteomes" id="UP001432322">
    <property type="component" value="Unassembled WGS sequence"/>
</dbReference>
<evidence type="ECO:0000256" key="6">
    <source>
        <dbReference type="ARBA" id="ARBA00022771"/>
    </source>
</evidence>
<reference evidence="12" key="1">
    <citation type="submission" date="2023-10" db="EMBL/GenBank/DDBJ databases">
        <title>Genome assembly of Pristionchus species.</title>
        <authorList>
            <person name="Yoshida K."/>
            <person name="Sommer R.J."/>
        </authorList>
    </citation>
    <scope>NUCLEOTIDE SEQUENCE</scope>
    <source>
        <strain evidence="12">RS5133</strain>
    </source>
</reference>
<keyword evidence="3" id="KW-0158">Chromosome</keyword>
<evidence type="ECO:0000256" key="4">
    <source>
        <dbReference type="ARBA" id="ARBA00022723"/>
    </source>
</evidence>
<evidence type="ECO:0000313" key="12">
    <source>
        <dbReference type="EMBL" id="GMT10706.1"/>
    </source>
</evidence>
<dbReference type="GO" id="GO:0009411">
    <property type="term" value="P:response to UV"/>
    <property type="evidence" value="ECO:0007669"/>
    <property type="project" value="InterPro"/>
</dbReference>
<keyword evidence="7" id="KW-0862">Zinc</keyword>
<feature type="compositionally biased region" description="Basic and acidic residues" evidence="10">
    <location>
        <begin position="528"/>
        <end position="542"/>
    </location>
</feature>
<dbReference type="Pfam" id="PF20867">
    <property type="entry name" value="UVSSA_N"/>
    <property type="match status" value="1"/>
</dbReference>
<evidence type="ECO:0000256" key="2">
    <source>
        <dbReference type="ARBA" id="ARBA00009240"/>
    </source>
</evidence>
<dbReference type="GO" id="GO:0005694">
    <property type="term" value="C:chromosome"/>
    <property type="evidence" value="ECO:0007669"/>
    <property type="project" value="UniProtKB-SubCell"/>
</dbReference>
<evidence type="ECO:0000256" key="10">
    <source>
        <dbReference type="SAM" id="MobiDB-lite"/>
    </source>
</evidence>
<evidence type="ECO:0000256" key="5">
    <source>
        <dbReference type="ARBA" id="ARBA00022763"/>
    </source>
</evidence>
<dbReference type="Pfam" id="PF09740">
    <property type="entry name" value="DUF2043"/>
    <property type="match status" value="1"/>
</dbReference>
<dbReference type="InterPro" id="IPR018610">
    <property type="entry name" value="UVSSA"/>
</dbReference>
<feature type="compositionally biased region" description="Acidic residues" evidence="10">
    <location>
        <begin position="495"/>
        <end position="507"/>
    </location>
</feature>
<name>A0AAV5UUC8_9BILA</name>
<accession>A0AAV5UUC8</accession>
<evidence type="ECO:0000256" key="3">
    <source>
        <dbReference type="ARBA" id="ARBA00022454"/>
    </source>
</evidence>
<organism evidence="12 13">
    <name type="scientific">Pristionchus fissidentatus</name>
    <dbReference type="NCBI Taxonomy" id="1538716"/>
    <lineage>
        <taxon>Eukaryota</taxon>
        <taxon>Metazoa</taxon>
        <taxon>Ecdysozoa</taxon>
        <taxon>Nematoda</taxon>
        <taxon>Chromadorea</taxon>
        <taxon>Rhabditida</taxon>
        <taxon>Rhabditina</taxon>
        <taxon>Diplogasteromorpha</taxon>
        <taxon>Diplogasteroidea</taxon>
        <taxon>Neodiplogasteridae</taxon>
        <taxon>Pristionchus</taxon>
    </lineage>
</organism>
<evidence type="ECO:0000259" key="11">
    <source>
        <dbReference type="Pfam" id="PF09740"/>
    </source>
</evidence>
<dbReference type="GO" id="GO:0006283">
    <property type="term" value="P:transcription-coupled nucleotide-excision repair"/>
    <property type="evidence" value="ECO:0007669"/>
    <property type="project" value="TreeGrafter"/>
</dbReference>
<comment type="subcellular location">
    <subcellularLocation>
        <location evidence="1">Chromosome</location>
    </subcellularLocation>
</comment>
<dbReference type="GO" id="GO:0008270">
    <property type="term" value="F:zinc ion binding"/>
    <property type="evidence" value="ECO:0007669"/>
    <property type="project" value="UniProtKB-KW"/>
</dbReference>
<proteinExistence type="inferred from homology"/>
<keyword evidence="13" id="KW-1185">Reference proteome</keyword>
<keyword evidence="6" id="KW-0863">Zinc-finger</keyword>
<dbReference type="AlphaFoldDB" id="A0AAV5UUC8"/>
<evidence type="ECO:0000256" key="8">
    <source>
        <dbReference type="ARBA" id="ARBA00023054"/>
    </source>
</evidence>
<keyword evidence="9" id="KW-0234">DNA repair</keyword>
<dbReference type="PANTHER" id="PTHR28670:SF1">
    <property type="entry name" value="UV-STIMULATED SCAFFOLD PROTEIN A"/>
    <property type="match status" value="1"/>
</dbReference>
<protein>
    <recommendedName>
        <fullName evidence="11">UV-stimulated scaffold protein A C-terminal domain-containing protein</fullName>
    </recommendedName>
</protein>
<comment type="similarity">
    <text evidence="2">Belongs to the UVSSA family.</text>
</comment>
<feature type="domain" description="UV-stimulated scaffold protein A C-terminal" evidence="11">
    <location>
        <begin position="381"/>
        <end position="483"/>
    </location>
</feature>
<evidence type="ECO:0000256" key="7">
    <source>
        <dbReference type="ARBA" id="ARBA00022833"/>
    </source>
</evidence>
<keyword evidence="4" id="KW-0479">Metal-binding</keyword>
<evidence type="ECO:0000256" key="9">
    <source>
        <dbReference type="ARBA" id="ARBA00023204"/>
    </source>
</evidence>